<evidence type="ECO:0000313" key="1">
    <source>
        <dbReference type="EMBL" id="OXA39557.1"/>
    </source>
</evidence>
<gene>
    <name evidence="1" type="ORF">Fcan01_25707</name>
</gene>
<proteinExistence type="predicted"/>
<name>A0A226D490_FOLCA</name>
<organism evidence="1 2">
    <name type="scientific">Folsomia candida</name>
    <name type="common">Springtail</name>
    <dbReference type="NCBI Taxonomy" id="158441"/>
    <lineage>
        <taxon>Eukaryota</taxon>
        <taxon>Metazoa</taxon>
        <taxon>Ecdysozoa</taxon>
        <taxon>Arthropoda</taxon>
        <taxon>Hexapoda</taxon>
        <taxon>Collembola</taxon>
        <taxon>Entomobryomorpha</taxon>
        <taxon>Isotomoidea</taxon>
        <taxon>Isotomidae</taxon>
        <taxon>Proisotominae</taxon>
        <taxon>Folsomia</taxon>
    </lineage>
</organism>
<protein>
    <submittedName>
        <fullName evidence="1">Uncharacterized protein</fullName>
    </submittedName>
</protein>
<comment type="caution">
    <text evidence="1">The sequence shown here is derived from an EMBL/GenBank/DDBJ whole genome shotgun (WGS) entry which is preliminary data.</text>
</comment>
<reference evidence="1 2" key="1">
    <citation type="submission" date="2015-12" db="EMBL/GenBank/DDBJ databases">
        <title>The genome of Folsomia candida.</title>
        <authorList>
            <person name="Faddeeva A."/>
            <person name="Derks M.F."/>
            <person name="Anvar Y."/>
            <person name="Smit S."/>
            <person name="Van Straalen N."/>
            <person name="Roelofs D."/>
        </authorList>
    </citation>
    <scope>NUCLEOTIDE SEQUENCE [LARGE SCALE GENOMIC DNA]</scope>
    <source>
        <strain evidence="1 2">VU population</strain>
        <tissue evidence="1">Whole body</tissue>
    </source>
</reference>
<dbReference type="EMBL" id="LNIX01000038">
    <property type="protein sequence ID" value="OXA39557.1"/>
    <property type="molecule type" value="Genomic_DNA"/>
</dbReference>
<keyword evidence="2" id="KW-1185">Reference proteome</keyword>
<dbReference type="Proteomes" id="UP000198287">
    <property type="component" value="Unassembled WGS sequence"/>
</dbReference>
<accession>A0A226D490</accession>
<sequence>MCWRKSEANEEVSAQEDLLMPRLIEEQGNPPRNPPQEGLHETLLTLERIRNLMDSQVELAIACIEKECSSALEKVAVHSETGTELADKLKSSTLLELQRDYFNSQRYHGLELACINAYVAARWALNNTKKIVLHAHKMVEKQRQILLDSGASLAVDTYQPPELEPEFEFEPSHSPV</sequence>
<evidence type="ECO:0000313" key="2">
    <source>
        <dbReference type="Proteomes" id="UP000198287"/>
    </source>
</evidence>
<dbReference type="AlphaFoldDB" id="A0A226D490"/>